<organism evidence="2 3">
    <name type="scientific">Penicillium capsulatum</name>
    <dbReference type="NCBI Taxonomy" id="69766"/>
    <lineage>
        <taxon>Eukaryota</taxon>
        <taxon>Fungi</taxon>
        <taxon>Dikarya</taxon>
        <taxon>Ascomycota</taxon>
        <taxon>Pezizomycotina</taxon>
        <taxon>Eurotiomycetes</taxon>
        <taxon>Eurotiomycetidae</taxon>
        <taxon>Eurotiales</taxon>
        <taxon>Aspergillaceae</taxon>
        <taxon>Penicillium</taxon>
    </lineage>
</organism>
<reference evidence="2" key="2">
    <citation type="journal article" date="2023" name="IMA Fungus">
        <title>Comparative genomic study of the Penicillium genus elucidates a diverse pangenome and 15 lateral gene transfer events.</title>
        <authorList>
            <person name="Petersen C."/>
            <person name="Sorensen T."/>
            <person name="Nielsen M.R."/>
            <person name="Sondergaard T.E."/>
            <person name="Sorensen J.L."/>
            <person name="Fitzpatrick D.A."/>
            <person name="Frisvad J.C."/>
            <person name="Nielsen K.L."/>
        </authorList>
    </citation>
    <scope>NUCLEOTIDE SEQUENCE</scope>
    <source>
        <strain evidence="2">IBT 21917</strain>
    </source>
</reference>
<sequence length="154" mass="15900">MDRSAHPPHAPAPASFAPPAPLDSSNLTTTVAQPSNPYTIPSQPATQAFAAPLHSAPACSLPVMSQTQPLSQALNDSACSAGIPVAQTGTSEPLQRSDVAPNKQSTADLYPHQIEGLGGPKATAPFLQDLNLVAEAAKRAQMGIVMRDLESVTL</sequence>
<proteinExistence type="predicted"/>
<keyword evidence="3" id="KW-1185">Reference proteome</keyword>
<dbReference type="EMBL" id="JAPQKO010000005">
    <property type="protein sequence ID" value="KAJ5161302.1"/>
    <property type="molecule type" value="Genomic_DNA"/>
</dbReference>
<dbReference type="AlphaFoldDB" id="A0A9W9HYG1"/>
<feature type="compositionally biased region" description="Polar residues" evidence="1">
    <location>
        <begin position="23"/>
        <end position="43"/>
    </location>
</feature>
<gene>
    <name evidence="2" type="ORF">N7492_006694</name>
</gene>
<dbReference type="Proteomes" id="UP001146351">
    <property type="component" value="Unassembled WGS sequence"/>
</dbReference>
<accession>A0A9W9HYG1</accession>
<dbReference type="OrthoDB" id="4157208at2759"/>
<evidence type="ECO:0000313" key="3">
    <source>
        <dbReference type="Proteomes" id="UP001146351"/>
    </source>
</evidence>
<feature type="compositionally biased region" description="Pro residues" evidence="1">
    <location>
        <begin position="8"/>
        <end position="21"/>
    </location>
</feature>
<reference evidence="2" key="1">
    <citation type="submission" date="2022-11" db="EMBL/GenBank/DDBJ databases">
        <authorList>
            <person name="Petersen C."/>
        </authorList>
    </citation>
    <scope>NUCLEOTIDE SEQUENCE</scope>
    <source>
        <strain evidence="2">IBT 21917</strain>
    </source>
</reference>
<feature type="region of interest" description="Disordered" evidence="1">
    <location>
        <begin position="1"/>
        <end position="43"/>
    </location>
</feature>
<comment type="caution">
    <text evidence="2">The sequence shown here is derived from an EMBL/GenBank/DDBJ whole genome shotgun (WGS) entry which is preliminary data.</text>
</comment>
<evidence type="ECO:0000256" key="1">
    <source>
        <dbReference type="SAM" id="MobiDB-lite"/>
    </source>
</evidence>
<feature type="region of interest" description="Disordered" evidence="1">
    <location>
        <begin position="84"/>
        <end position="103"/>
    </location>
</feature>
<name>A0A9W9HYG1_9EURO</name>
<evidence type="ECO:0000313" key="2">
    <source>
        <dbReference type="EMBL" id="KAJ5161302.1"/>
    </source>
</evidence>
<protein>
    <submittedName>
        <fullName evidence="2">Uncharacterized protein</fullName>
    </submittedName>
</protein>